<gene>
    <name evidence="1" type="ORF">E2C01_035064</name>
</gene>
<organism evidence="1 2">
    <name type="scientific">Portunus trituberculatus</name>
    <name type="common">Swimming crab</name>
    <name type="synonym">Neptunus trituberculatus</name>
    <dbReference type="NCBI Taxonomy" id="210409"/>
    <lineage>
        <taxon>Eukaryota</taxon>
        <taxon>Metazoa</taxon>
        <taxon>Ecdysozoa</taxon>
        <taxon>Arthropoda</taxon>
        <taxon>Crustacea</taxon>
        <taxon>Multicrustacea</taxon>
        <taxon>Malacostraca</taxon>
        <taxon>Eumalacostraca</taxon>
        <taxon>Eucarida</taxon>
        <taxon>Decapoda</taxon>
        <taxon>Pleocyemata</taxon>
        <taxon>Brachyura</taxon>
        <taxon>Eubrachyura</taxon>
        <taxon>Portunoidea</taxon>
        <taxon>Portunidae</taxon>
        <taxon>Portuninae</taxon>
        <taxon>Portunus</taxon>
    </lineage>
</organism>
<accession>A0A5B7F266</accession>
<dbReference type="AlphaFoldDB" id="A0A5B7F266"/>
<comment type="caution">
    <text evidence="1">The sequence shown here is derived from an EMBL/GenBank/DDBJ whole genome shotgun (WGS) entry which is preliminary data.</text>
</comment>
<proteinExistence type="predicted"/>
<evidence type="ECO:0000313" key="1">
    <source>
        <dbReference type="EMBL" id="MPC41470.1"/>
    </source>
</evidence>
<name>A0A5B7F266_PORTR</name>
<dbReference type="Proteomes" id="UP000324222">
    <property type="component" value="Unassembled WGS sequence"/>
</dbReference>
<evidence type="ECO:0000313" key="2">
    <source>
        <dbReference type="Proteomes" id="UP000324222"/>
    </source>
</evidence>
<sequence length="82" mass="9310">MSLFSTLALRFPSPVFSFPSTFPPSVRNLNSFLCVPPRFLLPTKHSSSPLLLIRNAPLLLFLCSFHYPPPCHLHRLAFVLVF</sequence>
<dbReference type="EMBL" id="VSRR010005068">
    <property type="protein sequence ID" value="MPC41470.1"/>
    <property type="molecule type" value="Genomic_DNA"/>
</dbReference>
<keyword evidence="2" id="KW-1185">Reference proteome</keyword>
<reference evidence="1 2" key="1">
    <citation type="submission" date="2019-05" db="EMBL/GenBank/DDBJ databases">
        <title>Another draft genome of Portunus trituberculatus and its Hox gene families provides insights of decapod evolution.</title>
        <authorList>
            <person name="Jeong J.-H."/>
            <person name="Song I."/>
            <person name="Kim S."/>
            <person name="Choi T."/>
            <person name="Kim D."/>
            <person name="Ryu S."/>
            <person name="Kim W."/>
        </authorList>
    </citation>
    <scope>NUCLEOTIDE SEQUENCE [LARGE SCALE GENOMIC DNA]</scope>
    <source>
        <tissue evidence="1">Muscle</tissue>
    </source>
</reference>
<protein>
    <submittedName>
        <fullName evidence="1">Uncharacterized protein</fullName>
    </submittedName>
</protein>